<evidence type="ECO:0000256" key="1">
    <source>
        <dbReference type="ARBA" id="ARBA00005949"/>
    </source>
</evidence>
<dbReference type="Proteomes" id="UP000694408">
    <property type="component" value="Unplaced"/>
</dbReference>
<dbReference type="AlphaFoldDB" id="A0A8C5JP58"/>
<keyword evidence="6" id="KW-1185">Reference proteome</keyword>
<evidence type="ECO:0000256" key="2">
    <source>
        <dbReference type="ARBA" id="ARBA00022737"/>
    </source>
</evidence>
<reference evidence="5" key="2">
    <citation type="submission" date="2025-09" db="UniProtKB">
        <authorList>
            <consortium name="Ensembl"/>
        </authorList>
    </citation>
    <scope>IDENTIFICATION</scope>
</reference>
<dbReference type="Gene3D" id="1.25.40.20">
    <property type="entry name" value="Ankyrin repeat-containing domain"/>
    <property type="match status" value="1"/>
</dbReference>
<dbReference type="PANTHER" id="PTHR24136:SF53">
    <property type="entry name" value="ANKYRIN REPEAT AND SOCS BOX CONTAINING 13"/>
    <property type="match status" value="1"/>
</dbReference>
<organism evidence="5 6">
    <name type="scientific">Junco hyemalis</name>
    <name type="common">Dark-eyed junco</name>
    <dbReference type="NCBI Taxonomy" id="40217"/>
    <lineage>
        <taxon>Eukaryota</taxon>
        <taxon>Metazoa</taxon>
        <taxon>Chordata</taxon>
        <taxon>Craniata</taxon>
        <taxon>Vertebrata</taxon>
        <taxon>Euteleostomi</taxon>
        <taxon>Archelosauria</taxon>
        <taxon>Archosauria</taxon>
        <taxon>Dinosauria</taxon>
        <taxon>Saurischia</taxon>
        <taxon>Theropoda</taxon>
        <taxon>Coelurosauria</taxon>
        <taxon>Aves</taxon>
        <taxon>Neognathae</taxon>
        <taxon>Neoaves</taxon>
        <taxon>Telluraves</taxon>
        <taxon>Australaves</taxon>
        <taxon>Passeriformes</taxon>
        <taxon>Passerellidae</taxon>
        <taxon>Junco</taxon>
    </lineage>
</organism>
<dbReference type="InterPro" id="IPR002110">
    <property type="entry name" value="Ankyrin_rpt"/>
</dbReference>
<keyword evidence="3 4" id="KW-0040">ANK repeat</keyword>
<name>A0A8C5JP58_JUNHY</name>
<proteinExistence type="inferred from homology"/>
<dbReference type="SMART" id="SM00248">
    <property type="entry name" value="ANK"/>
    <property type="match status" value="2"/>
</dbReference>
<keyword evidence="2" id="KW-0677">Repeat</keyword>
<protein>
    <submittedName>
        <fullName evidence="5">Uncharacterized protein</fullName>
    </submittedName>
</protein>
<feature type="repeat" description="ANK" evidence="4">
    <location>
        <begin position="23"/>
        <end position="55"/>
    </location>
</feature>
<dbReference type="InterPro" id="IPR051573">
    <property type="entry name" value="Ankyrin-SOCS_box_domain"/>
</dbReference>
<dbReference type="PANTHER" id="PTHR24136">
    <property type="entry name" value="SOWAH (DROSOPHILA) HOMOLOG"/>
    <property type="match status" value="1"/>
</dbReference>
<dbReference type="PROSITE" id="PS50088">
    <property type="entry name" value="ANK_REPEAT"/>
    <property type="match status" value="2"/>
</dbReference>
<evidence type="ECO:0000256" key="3">
    <source>
        <dbReference type="ARBA" id="ARBA00023043"/>
    </source>
</evidence>
<accession>A0A8C5JP58</accession>
<dbReference type="GO" id="GO:0045732">
    <property type="term" value="P:positive regulation of protein catabolic process"/>
    <property type="evidence" value="ECO:0007669"/>
    <property type="project" value="TreeGrafter"/>
</dbReference>
<evidence type="ECO:0000313" key="6">
    <source>
        <dbReference type="Proteomes" id="UP000694408"/>
    </source>
</evidence>
<evidence type="ECO:0000256" key="4">
    <source>
        <dbReference type="PROSITE-ProRule" id="PRU00023"/>
    </source>
</evidence>
<feature type="repeat" description="ANK" evidence="4">
    <location>
        <begin position="56"/>
        <end position="83"/>
    </location>
</feature>
<sequence length="106" mass="12002">MDIFSQIGNFLPNWYILQNSFWADRTPVHEAARRGETARLRQLIESGACVNAVTYDSITPLHEASLRGQAQCVRLLIEKGAEILHFLTRSSSQHQNIWIFMGTVTG</sequence>
<evidence type="ECO:0000313" key="5">
    <source>
        <dbReference type="Ensembl" id="ENSJHYP00000023094.1"/>
    </source>
</evidence>
<dbReference type="Pfam" id="PF12796">
    <property type="entry name" value="Ank_2"/>
    <property type="match status" value="1"/>
</dbReference>
<dbReference type="PROSITE" id="PS50297">
    <property type="entry name" value="ANK_REP_REGION"/>
    <property type="match status" value="2"/>
</dbReference>
<comment type="similarity">
    <text evidence="1">Belongs to the ankyrin SOCS box (ASB) family.</text>
</comment>
<dbReference type="SUPFAM" id="SSF48403">
    <property type="entry name" value="Ankyrin repeat"/>
    <property type="match status" value="1"/>
</dbReference>
<dbReference type="GO" id="GO:0016567">
    <property type="term" value="P:protein ubiquitination"/>
    <property type="evidence" value="ECO:0007669"/>
    <property type="project" value="TreeGrafter"/>
</dbReference>
<reference evidence="5" key="1">
    <citation type="submission" date="2025-08" db="UniProtKB">
        <authorList>
            <consortium name="Ensembl"/>
        </authorList>
    </citation>
    <scope>IDENTIFICATION</scope>
</reference>
<dbReference type="InterPro" id="IPR036770">
    <property type="entry name" value="Ankyrin_rpt-contain_sf"/>
</dbReference>
<dbReference type="Ensembl" id="ENSJHYT00000027854.1">
    <property type="protein sequence ID" value="ENSJHYP00000023094.1"/>
    <property type="gene ID" value="ENSJHYG00000017401.1"/>
</dbReference>